<evidence type="ECO:0008006" key="5">
    <source>
        <dbReference type="Google" id="ProtNLM"/>
    </source>
</evidence>
<dbReference type="InterPro" id="IPR024537">
    <property type="entry name" value="DUF3322"/>
</dbReference>
<dbReference type="AlphaFoldDB" id="A0A6F8YFV8"/>
<protein>
    <recommendedName>
        <fullName evidence="5">Wadjet protein JetD C-terminal domain-containing protein</fullName>
    </recommendedName>
</protein>
<evidence type="ECO:0000313" key="4">
    <source>
        <dbReference type="Proteomes" id="UP000503011"/>
    </source>
</evidence>
<evidence type="ECO:0000259" key="1">
    <source>
        <dbReference type="Pfam" id="PF09983"/>
    </source>
</evidence>
<keyword evidence="4" id="KW-1185">Reference proteome</keyword>
<evidence type="ECO:0000313" key="3">
    <source>
        <dbReference type="EMBL" id="BCB84899.1"/>
    </source>
</evidence>
<reference evidence="3 4" key="2">
    <citation type="submission" date="2020-03" db="EMBL/GenBank/DDBJ databases">
        <authorList>
            <person name="Ichikawa N."/>
            <person name="Kimura A."/>
            <person name="Kitahashi Y."/>
            <person name="Uohara A."/>
        </authorList>
    </citation>
    <scope>NUCLEOTIDE SEQUENCE [LARGE SCALE GENOMIC DNA]</scope>
    <source>
        <strain evidence="3 4">NBRC 105367</strain>
    </source>
</reference>
<organism evidence="3 4">
    <name type="scientific">Phytohabitans suffuscus</name>
    <dbReference type="NCBI Taxonomy" id="624315"/>
    <lineage>
        <taxon>Bacteria</taxon>
        <taxon>Bacillati</taxon>
        <taxon>Actinomycetota</taxon>
        <taxon>Actinomycetes</taxon>
        <taxon>Micromonosporales</taxon>
        <taxon>Micromonosporaceae</taxon>
    </lineage>
</organism>
<dbReference type="EMBL" id="AP022871">
    <property type="protein sequence ID" value="BCB84899.1"/>
    <property type="molecule type" value="Genomic_DNA"/>
</dbReference>
<dbReference type="InterPro" id="IPR024534">
    <property type="entry name" value="JetD_C"/>
</dbReference>
<dbReference type="PIRSF" id="PIRSF028408">
    <property type="entry name" value="UCP028408"/>
    <property type="match status" value="1"/>
</dbReference>
<feature type="domain" description="DUF3322" evidence="2">
    <location>
        <begin position="9"/>
        <end position="187"/>
    </location>
</feature>
<gene>
    <name evidence="3" type="ORF">Psuf_022120</name>
</gene>
<sequence>MRDPDLVLDQIRARYHKNWRDWLLHGNEATFSFPLAAPSAQAIARDSDAVGPWMRVWRNWSHAHPAAQLRSATRRTVVGAQEIFTHLDLSTVDELVVLDRDLADHWLRAKSRWARLRTVPGGVAAERIRPYLQQIVDLDNADFEILLDAATWFTQNPRSGLTIRQVPVLGMHTKWLARNRRLVLACLNINQQASANIDQPEEDLEQDDLDPLGLKALPVHVHVILADPADRERVCGLRHVSAPLPEINALPVRPTTVLIVENKESAYLVPDQSGTVVIHSLGNHLNVLDEIGWLDGARHLYWGDLDRAGLTLLSRARTRLPRLVSVLMDPVTLEEHNALAVKDETRADTPDPNLTDIETAALAALSTDYDTHVRLEQERLPSPFVLDRLSRAMKNTGSAIDDRGSGSH</sequence>
<dbReference type="Pfam" id="PF09983">
    <property type="entry name" value="JetD_C"/>
    <property type="match status" value="1"/>
</dbReference>
<evidence type="ECO:0000259" key="2">
    <source>
        <dbReference type="Pfam" id="PF11795"/>
    </source>
</evidence>
<dbReference type="InterPro" id="IPR014544">
    <property type="entry name" value="UCP028408"/>
</dbReference>
<name>A0A6F8YFV8_9ACTN</name>
<proteinExistence type="predicted"/>
<accession>A0A6F8YFV8</accession>
<dbReference type="RefSeq" id="WP_173156292.1">
    <property type="nucleotide sequence ID" value="NZ_AP022871.1"/>
</dbReference>
<dbReference type="Pfam" id="PF11795">
    <property type="entry name" value="DUF3322"/>
    <property type="match status" value="1"/>
</dbReference>
<feature type="domain" description="Wadjet protein JetD C-terminal" evidence="1">
    <location>
        <begin position="222"/>
        <end position="386"/>
    </location>
</feature>
<dbReference type="Proteomes" id="UP000503011">
    <property type="component" value="Chromosome"/>
</dbReference>
<dbReference type="KEGG" id="psuu:Psuf_022120"/>
<reference evidence="3 4" key="1">
    <citation type="submission" date="2020-03" db="EMBL/GenBank/DDBJ databases">
        <title>Whole genome shotgun sequence of Phytohabitans suffuscus NBRC 105367.</title>
        <authorList>
            <person name="Komaki H."/>
            <person name="Tamura T."/>
        </authorList>
    </citation>
    <scope>NUCLEOTIDE SEQUENCE [LARGE SCALE GENOMIC DNA]</scope>
    <source>
        <strain evidence="3 4">NBRC 105367</strain>
    </source>
</reference>